<reference evidence="1 2" key="2">
    <citation type="journal article" date="2021" name="Genomics">
        <title>High-quality reference genome for Clonorchis sinensis.</title>
        <authorList>
            <person name="Young N.D."/>
            <person name="Stroehlein A.J."/>
            <person name="Kinkar L."/>
            <person name="Wang T."/>
            <person name="Sohn W.M."/>
            <person name="Chang B.C.H."/>
            <person name="Kaur P."/>
            <person name="Weisz D."/>
            <person name="Dudchenko O."/>
            <person name="Aiden E.L."/>
            <person name="Korhonen P.K."/>
            <person name="Gasser R.B."/>
        </authorList>
    </citation>
    <scope>NUCLEOTIDE SEQUENCE [LARGE SCALE GENOMIC DNA]</scope>
    <source>
        <strain evidence="1">Cs-k2</strain>
    </source>
</reference>
<dbReference type="EMBL" id="NIRI02000042">
    <property type="protein sequence ID" value="KAG5452110.1"/>
    <property type="molecule type" value="Genomic_DNA"/>
</dbReference>
<proteinExistence type="predicted"/>
<comment type="caution">
    <text evidence="1">The sequence shown here is derived from an EMBL/GenBank/DDBJ whole genome shotgun (WGS) entry which is preliminary data.</text>
</comment>
<organism evidence="1 2">
    <name type="scientific">Clonorchis sinensis</name>
    <name type="common">Chinese liver fluke</name>
    <dbReference type="NCBI Taxonomy" id="79923"/>
    <lineage>
        <taxon>Eukaryota</taxon>
        <taxon>Metazoa</taxon>
        <taxon>Spiralia</taxon>
        <taxon>Lophotrochozoa</taxon>
        <taxon>Platyhelminthes</taxon>
        <taxon>Trematoda</taxon>
        <taxon>Digenea</taxon>
        <taxon>Opisthorchiida</taxon>
        <taxon>Opisthorchiata</taxon>
        <taxon>Opisthorchiidae</taxon>
        <taxon>Clonorchis</taxon>
    </lineage>
</organism>
<reference evidence="1 2" key="1">
    <citation type="journal article" date="2018" name="Biotechnol. Adv.">
        <title>Improved genomic resources and new bioinformatic workflow for the carcinogenic parasite Clonorchis sinensis: Biotechnological implications.</title>
        <authorList>
            <person name="Wang D."/>
            <person name="Korhonen P.K."/>
            <person name="Gasser R.B."/>
            <person name="Young N.D."/>
        </authorList>
    </citation>
    <scope>NUCLEOTIDE SEQUENCE [LARGE SCALE GENOMIC DNA]</scope>
    <source>
        <strain evidence="1">Cs-k2</strain>
    </source>
</reference>
<evidence type="ECO:0000313" key="1">
    <source>
        <dbReference type="EMBL" id="KAG5452110.1"/>
    </source>
</evidence>
<dbReference type="AlphaFoldDB" id="A0A3R7D8Z2"/>
<sequence>MCISFTKLNIYLLLERVFLNFSGYSLTVTQIQANATKRLHQFRNRSHFSRGAKRIYEKTYYSHASSVVSTVTMSAYLLTGRSVVRTRSLSAFRLPLSRLGQPGSIPALVLYPGGIAAKHRKRVTAGRLLFIIFIDLESLQTIEQGSKTLIHASCLQNRISIFSFNASSRTFLDIH</sequence>
<dbReference type="InParanoid" id="A0A3R7D8Z2"/>
<name>A0A3R7D8Z2_CLOSI</name>
<dbReference type="Proteomes" id="UP000286415">
    <property type="component" value="Unassembled WGS sequence"/>
</dbReference>
<evidence type="ECO:0000313" key="2">
    <source>
        <dbReference type="Proteomes" id="UP000286415"/>
    </source>
</evidence>
<accession>A0A3R7D8Z2</accession>
<protein>
    <submittedName>
        <fullName evidence="1">Uncharacterized protein</fullName>
    </submittedName>
</protein>
<keyword evidence="2" id="KW-1185">Reference proteome</keyword>
<gene>
    <name evidence="1" type="ORF">CSKR_107912</name>
</gene>